<evidence type="ECO:0000259" key="1">
    <source>
        <dbReference type="PROSITE" id="PS50280"/>
    </source>
</evidence>
<evidence type="ECO:0000313" key="3">
    <source>
        <dbReference type="Proteomes" id="UP001476247"/>
    </source>
</evidence>
<organism evidence="2 3">
    <name type="scientific">Helicostylum pulchrum</name>
    <dbReference type="NCBI Taxonomy" id="562976"/>
    <lineage>
        <taxon>Eukaryota</taxon>
        <taxon>Fungi</taxon>
        <taxon>Fungi incertae sedis</taxon>
        <taxon>Mucoromycota</taxon>
        <taxon>Mucoromycotina</taxon>
        <taxon>Mucoromycetes</taxon>
        <taxon>Mucorales</taxon>
        <taxon>Mucorineae</taxon>
        <taxon>Mucoraceae</taxon>
        <taxon>Helicostylum</taxon>
    </lineage>
</organism>
<accession>A0ABP9XTL2</accession>
<dbReference type="CDD" id="cd10527">
    <property type="entry name" value="SET_LSMT"/>
    <property type="match status" value="1"/>
</dbReference>
<gene>
    <name evidence="2" type="ORF">HPULCUR_003511</name>
</gene>
<sequence>MNISNFINWSKENGIKSTASVDQTPYAGYGLFASKDTPESTVVVSIPQNLLLTSRKALQQFPQFSKPIFSYLSRKYNTAKDIQSIAESIDNERLVLCLFLIYCKFFDTTTYWTPYIDILPTVSFFQENHVLFKPECVADTSLENSVRSKINSLQREFESITSLQEDWICDMQFEMYLWADCIFWSRVVGIGGDEQEKEVSDKALIPFVDFANHSSESPNIRWQLNNGGIDLITYPNVTVNANDELLLSYGSKPNQELLFLHGFCIENNTEPSLFMLPLLPFFSPMEQGYNLPKVQWLKQLSVKPNLTLVPHPLNKKEDPLAQCGWTDESIRVMYLVSLEEDIEFIIEDDDSITFQLLGKNIPSLIELEAAVKEMDIFPVIQLRVTMLLLDALEYHLHLNTTLVQENIETGLWKQANIYRLEERVTLETTVQSLSTLRDKLMQHPVVLSYLENA</sequence>
<dbReference type="InterPro" id="IPR046341">
    <property type="entry name" value="SET_dom_sf"/>
</dbReference>
<name>A0ABP9XTL2_9FUNG</name>
<dbReference type="Gene3D" id="3.90.1410.10">
    <property type="entry name" value="set domain protein methyltransferase, domain 1"/>
    <property type="match status" value="1"/>
</dbReference>
<reference evidence="2 3" key="1">
    <citation type="submission" date="2024-04" db="EMBL/GenBank/DDBJ databases">
        <title>genome sequences of Mucor flavus KT1a and Helicostylum pulchrum KT1b strains isolation_sourced from the surface of a dry-aged beef.</title>
        <authorList>
            <person name="Toyotome T."/>
            <person name="Hosono M."/>
            <person name="Torimaru M."/>
            <person name="Fukuda K."/>
            <person name="Mikami N."/>
        </authorList>
    </citation>
    <scope>NUCLEOTIDE SEQUENCE [LARGE SCALE GENOMIC DNA]</scope>
    <source>
        <strain evidence="2 3">KT1b</strain>
    </source>
</reference>
<protein>
    <recommendedName>
        <fullName evidence="1">SET domain-containing protein</fullName>
    </recommendedName>
</protein>
<dbReference type="Proteomes" id="UP001476247">
    <property type="component" value="Unassembled WGS sequence"/>
</dbReference>
<dbReference type="EMBL" id="BAABUJ010000009">
    <property type="protein sequence ID" value="GAA5798111.1"/>
    <property type="molecule type" value="Genomic_DNA"/>
</dbReference>
<dbReference type="InterPro" id="IPR050600">
    <property type="entry name" value="SETD3_SETD6_MTase"/>
</dbReference>
<proteinExistence type="predicted"/>
<dbReference type="SUPFAM" id="SSF82199">
    <property type="entry name" value="SET domain"/>
    <property type="match status" value="1"/>
</dbReference>
<dbReference type="PANTHER" id="PTHR13271">
    <property type="entry name" value="UNCHARACTERIZED PUTATIVE METHYLTRANSFERASE"/>
    <property type="match status" value="1"/>
</dbReference>
<evidence type="ECO:0000313" key="2">
    <source>
        <dbReference type="EMBL" id="GAA5798111.1"/>
    </source>
</evidence>
<feature type="domain" description="SET" evidence="1">
    <location>
        <begin position="13"/>
        <end position="250"/>
    </location>
</feature>
<dbReference type="Pfam" id="PF00856">
    <property type="entry name" value="SET"/>
    <property type="match status" value="1"/>
</dbReference>
<dbReference type="InterPro" id="IPR001214">
    <property type="entry name" value="SET_dom"/>
</dbReference>
<comment type="caution">
    <text evidence="2">The sequence shown here is derived from an EMBL/GenBank/DDBJ whole genome shotgun (WGS) entry which is preliminary data.</text>
</comment>
<keyword evidence="3" id="KW-1185">Reference proteome</keyword>
<dbReference type="PROSITE" id="PS50280">
    <property type="entry name" value="SET"/>
    <property type="match status" value="1"/>
</dbReference>